<keyword evidence="8" id="KW-1185">Reference proteome</keyword>
<dbReference type="GO" id="GO:0015205">
    <property type="term" value="F:nucleobase transmembrane transporter activity"/>
    <property type="evidence" value="ECO:0007669"/>
    <property type="project" value="TreeGrafter"/>
</dbReference>
<dbReference type="CDD" id="cd11482">
    <property type="entry name" value="SLC-NCS1sbd_NRT1-like"/>
    <property type="match status" value="1"/>
</dbReference>
<dbReference type="OrthoDB" id="2018619at2759"/>
<feature type="transmembrane region" description="Helical" evidence="6">
    <location>
        <begin position="169"/>
        <end position="188"/>
    </location>
</feature>
<evidence type="ECO:0000256" key="3">
    <source>
        <dbReference type="ARBA" id="ARBA00022692"/>
    </source>
</evidence>
<dbReference type="PANTHER" id="PTHR30618:SF2">
    <property type="entry name" value="ALLANTOIN PERMEASE-RELATED"/>
    <property type="match status" value="1"/>
</dbReference>
<reference evidence="7" key="1">
    <citation type="submission" date="2014-03" db="EMBL/GenBank/DDBJ databases">
        <authorList>
            <person name="Casaregola S."/>
        </authorList>
    </citation>
    <scope>NUCLEOTIDE SEQUENCE [LARGE SCALE GENOMIC DNA]</scope>
    <source>
        <strain evidence="7">CLIB 918</strain>
    </source>
</reference>
<protein>
    <submittedName>
        <fullName evidence="7">Similar to Saccharomyces cerevisiae YBR021W FUR4 Uracil permease</fullName>
    </submittedName>
</protein>
<feature type="transmembrane region" description="Helical" evidence="6">
    <location>
        <begin position="278"/>
        <end position="303"/>
    </location>
</feature>
<keyword evidence="4 6" id="KW-1133">Transmembrane helix</keyword>
<feature type="transmembrane region" description="Helical" evidence="6">
    <location>
        <begin position="77"/>
        <end position="98"/>
    </location>
</feature>
<feature type="transmembrane region" description="Helical" evidence="6">
    <location>
        <begin position="398"/>
        <end position="417"/>
    </location>
</feature>
<dbReference type="PANTHER" id="PTHR30618">
    <property type="entry name" value="NCS1 FAMILY PURINE/PYRIMIDINE TRANSPORTER"/>
    <property type="match status" value="1"/>
</dbReference>
<sequence length="559" mass="61963">MHSKLSKLAKRLETKHEDGLSSSELFLQNFDLQPVEQARRTWGFWNFVAFWIADSFNINTWQIAATGVTMGLSWWEVWISVWLGYAIVGCFIVTVGRIGSVYHLAFPVLSRASFGIIGSYWPVLNRAGMACIWYGVQSWLGGQCVQLMIRAIWPQAINMHNGIPNSGTTTFEFMCFFLFCLCSLPALYFPPHKIRHLFTVKAYLVPIAGVGFLIWTIKKAGGIGPVVHQPRSIHGSEFSWAFVNSMMNCIANFATLIVNDPDYTRFSKSRNSAVWSQLITIPMAFSLTSFIGIIVSSASTVLVGETLWSPLDVLSIFLKNGSAGSRAGVFLIAAVFCLAQLGANIAANSLSAGTDLSSLFPRYINIRRGSYFCAAVGFAMCPWNLFASSNKFTTYLSAYAVFLSSIAGVMVSDYYFVRKGHYNVKDLYTFKTGSAYMFKWGISWHAYTAYIAGILINIVGFAGAVGAKVPKGAQYIYNINFFCGFIISAGVYYLLCWAWPLPEVRAKWSEPTPEQVEDILGFSSTIDADSFSSQNDSQVGNFGDEKEKDHTMVARSVSV</sequence>
<feature type="transmembrane region" description="Helical" evidence="6">
    <location>
        <begin position="323"/>
        <end position="347"/>
    </location>
</feature>
<feature type="transmembrane region" description="Helical" evidence="6">
    <location>
        <begin position="479"/>
        <end position="499"/>
    </location>
</feature>
<comment type="caution">
    <text evidence="7">The sequence shown here is derived from an EMBL/GenBank/DDBJ whole genome shotgun (WGS) entry which is preliminary data.</text>
</comment>
<dbReference type="InterPro" id="IPR001248">
    <property type="entry name" value="Pur-cyt_permease"/>
</dbReference>
<comment type="similarity">
    <text evidence="2">Belongs to the purine-cytosine permease (2.A.39) family.</text>
</comment>
<dbReference type="AlphaFoldDB" id="A0A0J9X6G0"/>
<dbReference type="Pfam" id="PF02133">
    <property type="entry name" value="Transp_cyt_pur"/>
    <property type="match status" value="1"/>
</dbReference>
<dbReference type="InterPro" id="IPR012681">
    <property type="entry name" value="NCS1"/>
</dbReference>
<dbReference type="FunFam" id="1.10.4160.10:FF:000001">
    <property type="entry name" value="Uracil permease, putative"/>
    <property type="match status" value="1"/>
</dbReference>
<evidence type="ECO:0000256" key="1">
    <source>
        <dbReference type="ARBA" id="ARBA00004141"/>
    </source>
</evidence>
<evidence type="ECO:0000256" key="6">
    <source>
        <dbReference type="SAM" id="Phobius"/>
    </source>
</evidence>
<proteinExistence type="inferred from homology"/>
<evidence type="ECO:0000313" key="7">
    <source>
        <dbReference type="EMBL" id="CDO52740.1"/>
    </source>
</evidence>
<gene>
    <name evidence="7" type="ORF">BN980_GECA03s06896g</name>
</gene>
<dbReference type="NCBIfam" id="TIGR00800">
    <property type="entry name" value="ncs1"/>
    <property type="match status" value="1"/>
</dbReference>
<evidence type="ECO:0000256" key="4">
    <source>
        <dbReference type="ARBA" id="ARBA00022989"/>
    </source>
</evidence>
<feature type="transmembrane region" description="Helical" evidence="6">
    <location>
        <begin position="368"/>
        <end position="386"/>
    </location>
</feature>
<organism evidence="7 8">
    <name type="scientific">Geotrichum candidum</name>
    <name type="common">Oospora lactis</name>
    <name type="synonym">Dipodascus geotrichum</name>
    <dbReference type="NCBI Taxonomy" id="1173061"/>
    <lineage>
        <taxon>Eukaryota</taxon>
        <taxon>Fungi</taxon>
        <taxon>Dikarya</taxon>
        <taxon>Ascomycota</taxon>
        <taxon>Saccharomycotina</taxon>
        <taxon>Dipodascomycetes</taxon>
        <taxon>Dipodascales</taxon>
        <taxon>Dipodascaceae</taxon>
        <taxon>Geotrichum</taxon>
    </lineage>
</organism>
<keyword evidence="5 6" id="KW-0472">Membrane</keyword>
<dbReference type="Proteomes" id="UP000242525">
    <property type="component" value="Unassembled WGS sequence"/>
</dbReference>
<name>A0A0J9X6G0_GEOCN</name>
<dbReference type="InterPro" id="IPR045225">
    <property type="entry name" value="Uracil/uridine/allantoin_perm"/>
</dbReference>
<evidence type="ECO:0000256" key="2">
    <source>
        <dbReference type="ARBA" id="ARBA00008974"/>
    </source>
</evidence>
<dbReference type="Gene3D" id="1.10.4160.10">
    <property type="entry name" value="Hydantoin permease"/>
    <property type="match status" value="1"/>
</dbReference>
<evidence type="ECO:0000313" key="8">
    <source>
        <dbReference type="Proteomes" id="UP000242525"/>
    </source>
</evidence>
<comment type="subcellular location">
    <subcellularLocation>
        <location evidence="1">Membrane</location>
        <topology evidence="1">Multi-pass membrane protein</topology>
    </subcellularLocation>
</comment>
<keyword evidence="3 6" id="KW-0812">Transmembrane</keyword>
<feature type="transmembrane region" description="Helical" evidence="6">
    <location>
        <begin position="447"/>
        <end position="467"/>
    </location>
</feature>
<evidence type="ECO:0000256" key="5">
    <source>
        <dbReference type="ARBA" id="ARBA00023136"/>
    </source>
</evidence>
<dbReference type="GO" id="GO:0005886">
    <property type="term" value="C:plasma membrane"/>
    <property type="evidence" value="ECO:0007669"/>
    <property type="project" value="TreeGrafter"/>
</dbReference>
<feature type="transmembrane region" description="Helical" evidence="6">
    <location>
        <begin position="200"/>
        <end position="218"/>
    </location>
</feature>
<dbReference type="STRING" id="1173061.A0A0J9X6G0"/>
<accession>A0A0J9X6G0</accession>
<dbReference type="EMBL" id="CCBN010000003">
    <property type="protein sequence ID" value="CDO52740.1"/>
    <property type="molecule type" value="Genomic_DNA"/>
</dbReference>